<sequence length="69" mass="7850">MEKSMSNVSNGRNGLFDRYLLSPQLDGRAPDLSFTYSWNYSARQTPASTSPFLLPSYIPPLTNPRYTIF</sequence>
<name>A0AAI9X2E0_PENTH</name>
<protein>
    <submittedName>
        <fullName evidence="1">Uncharacterized protein</fullName>
    </submittedName>
</protein>
<evidence type="ECO:0000313" key="2">
    <source>
        <dbReference type="Proteomes" id="UP001227192"/>
    </source>
</evidence>
<organism evidence="1 2">
    <name type="scientific">Penicillium thymicola</name>
    <dbReference type="NCBI Taxonomy" id="293382"/>
    <lineage>
        <taxon>Eukaryota</taxon>
        <taxon>Fungi</taxon>
        <taxon>Dikarya</taxon>
        <taxon>Ascomycota</taxon>
        <taxon>Pezizomycotina</taxon>
        <taxon>Eurotiomycetes</taxon>
        <taxon>Eurotiomycetidae</taxon>
        <taxon>Eurotiales</taxon>
        <taxon>Aspergillaceae</taxon>
        <taxon>Penicillium</taxon>
    </lineage>
</organism>
<comment type="caution">
    <text evidence="1">The sequence shown here is derived from an EMBL/GenBank/DDBJ whole genome shotgun (WGS) entry which is preliminary data.</text>
</comment>
<gene>
    <name evidence="1" type="ORF">VN97_g12025</name>
</gene>
<accession>A0AAI9X2E0</accession>
<keyword evidence="2" id="KW-1185">Reference proteome</keyword>
<evidence type="ECO:0000313" key="1">
    <source>
        <dbReference type="EMBL" id="KAJ9481451.1"/>
    </source>
</evidence>
<dbReference type="AlphaFoldDB" id="A0AAI9X2E0"/>
<dbReference type="EMBL" id="LACB01000777">
    <property type="protein sequence ID" value="KAJ9481451.1"/>
    <property type="molecule type" value="Genomic_DNA"/>
</dbReference>
<proteinExistence type="predicted"/>
<reference evidence="1" key="1">
    <citation type="submission" date="2015-06" db="EMBL/GenBank/DDBJ databases">
        <authorList>
            <person name="Nguyen H."/>
        </authorList>
    </citation>
    <scope>NUCLEOTIDE SEQUENCE</scope>
    <source>
        <strain evidence="1">DAOM 180753</strain>
    </source>
</reference>
<reference evidence="1" key="2">
    <citation type="journal article" date="2016" name="Fungal Biol.">
        <title>Ochratoxin A production by Penicillium thymicola.</title>
        <authorList>
            <person name="Nguyen H.D.T."/>
            <person name="McMullin D.R."/>
            <person name="Ponomareva E."/>
            <person name="Riley R."/>
            <person name="Pomraning K.R."/>
            <person name="Baker S.E."/>
            <person name="Seifert K.A."/>
        </authorList>
    </citation>
    <scope>NUCLEOTIDE SEQUENCE</scope>
    <source>
        <strain evidence="1">DAOM 180753</strain>
    </source>
</reference>
<dbReference type="Proteomes" id="UP001227192">
    <property type="component" value="Unassembled WGS sequence"/>
</dbReference>